<evidence type="ECO:0000313" key="2">
    <source>
        <dbReference type="Proteomes" id="UP000178040"/>
    </source>
</evidence>
<organism evidence="1 2">
    <name type="scientific">Candidatus Roizmanbacteria bacterium RIFCSPLOWO2_01_FULL_37_16</name>
    <dbReference type="NCBI Taxonomy" id="1802058"/>
    <lineage>
        <taxon>Bacteria</taxon>
        <taxon>Candidatus Roizmaniibacteriota</taxon>
    </lineage>
</organism>
<evidence type="ECO:0000313" key="1">
    <source>
        <dbReference type="EMBL" id="OGK43291.1"/>
    </source>
</evidence>
<sequence length="265" mass="30580">MSDYLTPIPRNELLKTGGSFTLEQLIDLSYGPADIEGKSPILLVSETALVRPLPLKLLTTAQAYFKRTPNYLDYLSLLYAGFEIYRVPASRDPFIAPLVKVDGVCEIPEPAYAAWDSREQILSLAWLVSDFDIQRDSVVTIIEENKKTEIDFASGQTREEEINRFRAFPNQYIKFNIPSLDDVRLISMRGWQSWVIEGFARNLERAIRDLRRSAREDDIKRLVGYLNRYTGLGYRLPVLRYAKEDERPNASNLFYSKFDNYTAEI</sequence>
<reference evidence="1 2" key="1">
    <citation type="journal article" date="2016" name="Nat. Commun.">
        <title>Thousands of microbial genomes shed light on interconnected biogeochemical processes in an aquifer system.</title>
        <authorList>
            <person name="Anantharaman K."/>
            <person name="Brown C.T."/>
            <person name="Hug L.A."/>
            <person name="Sharon I."/>
            <person name="Castelle C.J."/>
            <person name="Probst A.J."/>
            <person name="Thomas B.C."/>
            <person name="Singh A."/>
            <person name="Wilkins M.J."/>
            <person name="Karaoz U."/>
            <person name="Brodie E.L."/>
            <person name="Williams K.H."/>
            <person name="Hubbard S.S."/>
            <person name="Banfield J.F."/>
        </authorList>
    </citation>
    <scope>NUCLEOTIDE SEQUENCE [LARGE SCALE GENOMIC DNA]</scope>
</reference>
<dbReference type="EMBL" id="MGAI01000057">
    <property type="protein sequence ID" value="OGK43291.1"/>
    <property type="molecule type" value="Genomic_DNA"/>
</dbReference>
<accession>A0A1F7IIV0</accession>
<comment type="caution">
    <text evidence="1">The sequence shown here is derived from an EMBL/GenBank/DDBJ whole genome shotgun (WGS) entry which is preliminary data.</text>
</comment>
<gene>
    <name evidence="1" type="ORF">A3B40_02255</name>
</gene>
<dbReference type="Proteomes" id="UP000178040">
    <property type="component" value="Unassembled WGS sequence"/>
</dbReference>
<dbReference type="AlphaFoldDB" id="A0A1F7IIV0"/>
<protein>
    <submittedName>
        <fullName evidence="1">Uncharacterized protein</fullName>
    </submittedName>
</protein>
<name>A0A1F7IIV0_9BACT</name>
<proteinExistence type="predicted"/>